<dbReference type="InterPro" id="IPR043128">
    <property type="entry name" value="Rev_trsase/Diguanyl_cyclase"/>
</dbReference>
<evidence type="ECO:0000256" key="2">
    <source>
        <dbReference type="SAM" id="Phobius"/>
    </source>
</evidence>
<dbReference type="SMART" id="SM00267">
    <property type="entry name" value="GGDEF"/>
    <property type="match status" value="1"/>
</dbReference>
<sequence length="631" mass="65921">MNHTISSSAAPGAAPPQAPPRRRPPLWAGWLLLGAALIGLHYALPALGAPGGWQAAVYCLISGGSAVAVGAGVRVHRPPSALPWWLVAASQVMFTVADASYYVITALRGDTAYPALSNVLYLLQYPILGLALVLFIRRRTPGGDGPAMIDASVVTVGATLLYWVFLIGPTMTTPGISPADRFASVAFPVMDLLVLTVAVRLVFGGGVRNRSYHLLSAVLGLVLLADTGYGLQSLTGEYIPGGWLDLGWLTSYLLLGASALHPSMTRLDERVEQGPPELGRTRFVLMSGATLMAPAVLVLQYGRQGDLDLLVLAAASATLFLLVLVRMSGLVAAQRRLAMTDALTGLSTRRSLQQRIRHEAARAVRRGTAAGLLVIDVDHFKRVNDTYGHPAGDEVLTETARRIRAACRAEDLVARFGGEEFAVLVPRTTADGLAALAERIRAAVAAGPVTVGGSVAVPVTVSVGGAAVPLHVRTVEELFQAADAALYEAKRAGRDRVVLGPAEVPPPDTGAAEPGPVRGPGPACDPAAEPAPGTDAGTQEQVARWAAALTGAMGADGNGPASRLHVQGVCLAWAMMRTGVGGRPVWPVRQAAEELRRCGRTHLDPVIVDAFLELVAAGADGSGTDRFRPVA</sequence>
<keyword evidence="2" id="KW-1133">Transmembrane helix</keyword>
<name>A0ABV8ID38_9ACTN</name>
<dbReference type="NCBIfam" id="TIGR00254">
    <property type="entry name" value="GGDEF"/>
    <property type="match status" value="1"/>
</dbReference>
<evidence type="ECO:0000256" key="1">
    <source>
        <dbReference type="SAM" id="MobiDB-lite"/>
    </source>
</evidence>
<evidence type="ECO:0000259" key="3">
    <source>
        <dbReference type="PROSITE" id="PS50887"/>
    </source>
</evidence>
<feature type="transmembrane region" description="Helical" evidence="2">
    <location>
        <begin position="147"/>
        <end position="165"/>
    </location>
</feature>
<dbReference type="InterPro" id="IPR029787">
    <property type="entry name" value="Nucleotide_cyclase"/>
</dbReference>
<dbReference type="Proteomes" id="UP001595850">
    <property type="component" value="Unassembled WGS sequence"/>
</dbReference>
<feature type="domain" description="GGDEF" evidence="3">
    <location>
        <begin position="368"/>
        <end position="502"/>
    </location>
</feature>
<feature type="transmembrane region" description="Helical" evidence="2">
    <location>
        <begin position="55"/>
        <end position="75"/>
    </location>
</feature>
<dbReference type="PANTHER" id="PTHR45138">
    <property type="entry name" value="REGULATORY COMPONENTS OF SENSORY TRANSDUCTION SYSTEM"/>
    <property type="match status" value="1"/>
</dbReference>
<dbReference type="GO" id="GO:0052621">
    <property type="term" value="F:diguanylate cyclase activity"/>
    <property type="evidence" value="ECO:0007669"/>
    <property type="project" value="UniProtKB-EC"/>
</dbReference>
<keyword evidence="5" id="KW-1185">Reference proteome</keyword>
<dbReference type="CDD" id="cd01949">
    <property type="entry name" value="GGDEF"/>
    <property type="match status" value="1"/>
</dbReference>
<dbReference type="PROSITE" id="PS50887">
    <property type="entry name" value="GGDEF"/>
    <property type="match status" value="1"/>
</dbReference>
<evidence type="ECO:0000313" key="4">
    <source>
        <dbReference type="EMBL" id="MFC4062133.1"/>
    </source>
</evidence>
<feature type="transmembrane region" description="Helical" evidence="2">
    <location>
        <begin position="283"/>
        <end position="303"/>
    </location>
</feature>
<keyword evidence="2" id="KW-0472">Membrane</keyword>
<dbReference type="EC" id="2.7.7.65" evidence="4"/>
<feature type="transmembrane region" description="Helical" evidence="2">
    <location>
        <begin position="82"/>
        <end position="104"/>
    </location>
</feature>
<feature type="transmembrane region" description="Helical" evidence="2">
    <location>
        <begin position="212"/>
        <end position="231"/>
    </location>
</feature>
<feature type="region of interest" description="Disordered" evidence="1">
    <location>
        <begin position="1"/>
        <end position="21"/>
    </location>
</feature>
<keyword evidence="4" id="KW-0548">Nucleotidyltransferase</keyword>
<organism evidence="4 5">
    <name type="scientific">Planomonospora corallina</name>
    <dbReference type="NCBI Taxonomy" id="1806052"/>
    <lineage>
        <taxon>Bacteria</taxon>
        <taxon>Bacillati</taxon>
        <taxon>Actinomycetota</taxon>
        <taxon>Actinomycetes</taxon>
        <taxon>Streptosporangiales</taxon>
        <taxon>Streptosporangiaceae</taxon>
        <taxon>Planomonospora</taxon>
    </lineage>
</organism>
<dbReference type="RefSeq" id="WP_377292945.1">
    <property type="nucleotide sequence ID" value="NZ_JBHSBM010000040.1"/>
</dbReference>
<dbReference type="SUPFAM" id="SSF55073">
    <property type="entry name" value="Nucleotide cyclase"/>
    <property type="match status" value="1"/>
</dbReference>
<accession>A0ABV8ID38</accession>
<feature type="transmembrane region" description="Helical" evidence="2">
    <location>
        <begin position="309"/>
        <end position="333"/>
    </location>
</feature>
<evidence type="ECO:0000313" key="5">
    <source>
        <dbReference type="Proteomes" id="UP001595850"/>
    </source>
</evidence>
<dbReference type="InterPro" id="IPR000160">
    <property type="entry name" value="GGDEF_dom"/>
</dbReference>
<feature type="transmembrane region" description="Helical" evidence="2">
    <location>
        <begin position="185"/>
        <end position="203"/>
    </location>
</feature>
<feature type="transmembrane region" description="Helical" evidence="2">
    <location>
        <begin position="116"/>
        <end position="135"/>
    </location>
</feature>
<dbReference type="PANTHER" id="PTHR45138:SF9">
    <property type="entry name" value="DIGUANYLATE CYCLASE DGCM-RELATED"/>
    <property type="match status" value="1"/>
</dbReference>
<reference evidence="5" key="1">
    <citation type="journal article" date="2019" name="Int. J. Syst. Evol. Microbiol.">
        <title>The Global Catalogue of Microorganisms (GCM) 10K type strain sequencing project: providing services to taxonomists for standard genome sequencing and annotation.</title>
        <authorList>
            <consortium name="The Broad Institute Genomics Platform"/>
            <consortium name="The Broad Institute Genome Sequencing Center for Infectious Disease"/>
            <person name="Wu L."/>
            <person name="Ma J."/>
        </authorList>
    </citation>
    <scope>NUCLEOTIDE SEQUENCE [LARGE SCALE GENOMIC DNA]</scope>
    <source>
        <strain evidence="5">TBRC 4489</strain>
    </source>
</reference>
<dbReference type="InterPro" id="IPR050469">
    <property type="entry name" value="Diguanylate_Cyclase"/>
</dbReference>
<dbReference type="EMBL" id="JBHSBM010000040">
    <property type="protein sequence ID" value="MFC4062133.1"/>
    <property type="molecule type" value="Genomic_DNA"/>
</dbReference>
<dbReference type="Pfam" id="PF00990">
    <property type="entry name" value="GGDEF"/>
    <property type="match status" value="1"/>
</dbReference>
<comment type="caution">
    <text evidence="4">The sequence shown here is derived from an EMBL/GenBank/DDBJ whole genome shotgun (WGS) entry which is preliminary data.</text>
</comment>
<feature type="transmembrane region" description="Helical" evidence="2">
    <location>
        <begin position="26"/>
        <end position="43"/>
    </location>
</feature>
<protein>
    <submittedName>
        <fullName evidence="4">Diguanylate cyclase</fullName>
        <ecNumber evidence="4">2.7.7.65</ecNumber>
    </submittedName>
</protein>
<keyword evidence="4" id="KW-0808">Transferase</keyword>
<feature type="region of interest" description="Disordered" evidence="1">
    <location>
        <begin position="499"/>
        <end position="539"/>
    </location>
</feature>
<dbReference type="Gene3D" id="3.30.70.270">
    <property type="match status" value="1"/>
</dbReference>
<gene>
    <name evidence="4" type="ORF">ACFOWE_27845</name>
</gene>
<proteinExistence type="predicted"/>
<keyword evidence="2" id="KW-0812">Transmembrane</keyword>